<evidence type="ECO:0000313" key="8">
    <source>
        <dbReference type="EMBL" id="MFB9909343.1"/>
    </source>
</evidence>
<evidence type="ECO:0000313" key="9">
    <source>
        <dbReference type="Proteomes" id="UP001589693"/>
    </source>
</evidence>
<dbReference type="Gene3D" id="1.20.1250.20">
    <property type="entry name" value="MFS general substrate transporter like domains"/>
    <property type="match status" value="1"/>
</dbReference>
<dbReference type="PANTHER" id="PTHR23513:SF6">
    <property type="entry name" value="MAJOR FACILITATOR SUPERFAMILY ASSOCIATED DOMAIN-CONTAINING PROTEIN"/>
    <property type="match status" value="1"/>
</dbReference>
<reference evidence="8 9" key="1">
    <citation type="submission" date="2024-09" db="EMBL/GenBank/DDBJ databases">
        <authorList>
            <person name="Sun Q."/>
            <person name="Mori K."/>
        </authorList>
    </citation>
    <scope>NUCLEOTIDE SEQUENCE [LARGE SCALE GENOMIC DNA]</scope>
    <source>
        <strain evidence="8 9">TBRC 7907</strain>
    </source>
</reference>
<feature type="transmembrane region" description="Helical" evidence="6">
    <location>
        <begin position="299"/>
        <end position="318"/>
    </location>
</feature>
<evidence type="ECO:0000256" key="3">
    <source>
        <dbReference type="ARBA" id="ARBA00022692"/>
    </source>
</evidence>
<evidence type="ECO:0000256" key="5">
    <source>
        <dbReference type="ARBA" id="ARBA00023136"/>
    </source>
</evidence>
<name>A0ABV6AAA9_9PSEU</name>
<gene>
    <name evidence="8" type="ORF">ACFFQA_35870</name>
</gene>
<feature type="domain" description="Major facilitator superfamily (MFS) profile" evidence="7">
    <location>
        <begin position="232"/>
        <end position="422"/>
    </location>
</feature>
<protein>
    <submittedName>
        <fullName evidence="8">MFS transporter</fullName>
    </submittedName>
</protein>
<keyword evidence="4 6" id="KW-1133">Transmembrane helix</keyword>
<dbReference type="PROSITE" id="PS50850">
    <property type="entry name" value="MFS"/>
    <property type="match status" value="1"/>
</dbReference>
<keyword evidence="9" id="KW-1185">Reference proteome</keyword>
<feature type="transmembrane region" description="Helical" evidence="6">
    <location>
        <begin position="23"/>
        <end position="46"/>
    </location>
</feature>
<dbReference type="Pfam" id="PF07690">
    <property type="entry name" value="MFS_1"/>
    <property type="match status" value="1"/>
</dbReference>
<keyword evidence="5 6" id="KW-0472">Membrane</keyword>
<dbReference type="EMBL" id="JBHLZU010000033">
    <property type="protein sequence ID" value="MFB9909343.1"/>
    <property type="molecule type" value="Genomic_DNA"/>
</dbReference>
<evidence type="ECO:0000256" key="6">
    <source>
        <dbReference type="SAM" id="Phobius"/>
    </source>
</evidence>
<dbReference type="Proteomes" id="UP001589693">
    <property type="component" value="Unassembled WGS sequence"/>
</dbReference>
<comment type="caution">
    <text evidence="8">The sequence shown here is derived from an EMBL/GenBank/DDBJ whole genome shotgun (WGS) entry which is preliminary data.</text>
</comment>
<feature type="transmembrane region" description="Helical" evidence="6">
    <location>
        <begin position="235"/>
        <end position="261"/>
    </location>
</feature>
<keyword evidence="3 6" id="KW-0812">Transmembrane</keyword>
<evidence type="ECO:0000256" key="2">
    <source>
        <dbReference type="ARBA" id="ARBA00022475"/>
    </source>
</evidence>
<feature type="transmembrane region" description="Helical" evidence="6">
    <location>
        <begin position="363"/>
        <end position="382"/>
    </location>
</feature>
<evidence type="ECO:0000256" key="4">
    <source>
        <dbReference type="ARBA" id="ARBA00022989"/>
    </source>
</evidence>
<accession>A0ABV6AAA9</accession>
<feature type="transmembrane region" description="Helical" evidence="6">
    <location>
        <begin position="324"/>
        <end position="342"/>
    </location>
</feature>
<feature type="transmembrane region" description="Helical" evidence="6">
    <location>
        <begin position="388"/>
        <end position="408"/>
    </location>
</feature>
<organism evidence="8 9">
    <name type="scientific">Allokutzneria oryzae</name>
    <dbReference type="NCBI Taxonomy" id="1378989"/>
    <lineage>
        <taxon>Bacteria</taxon>
        <taxon>Bacillati</taxon>
        <taxon>Actinomycetota</taxon>
        <taxon>Actinomycetes</taxon>
        <taxon>Pseudonocardiales</taxon>
        <taxon>Pseudonocardiaceae</taxon>
        <taxon>Allokutzneria</taxon>
    </lineage>
</organism>
<dbReference type="RefSeq" id="WP_377862198.1">
    <property type="nucleotide sequence ID" value="NZ_JBHLZU010000033.1"/>
</dbReference>
<sequence length="422" mass="42784">MSGPGGDATAGAGVRGTAFRRLFFAWSVSLVGDGVRVAALPLYVAVRTGDPLAASTVAVAELLPWLLVALPAGALVDRWRPRTVVLVSHLARAVLTAVLALAVLTGNDGVAVLAALAFVLTTAETFADSASQLLLVEIAGAADLDRANSRFVTAETIGVDLAGPLAATLLFAWQPAACFALDSLSFAVAAWYVARLPDVVPCRDPEGAVGGSRTRLLLQVVEGVRYLATERALRVLVLAVVLSALSAAAVNVVSALFAIQVLGLAPALVPTLMITMAVGILVSARLSPVLTARFGEGPMMIGSLLLVALGFAVLGTAGAPELAWVAYFVTGLGSGCWNVLSATRRQRLTPGHLLGRVSSGYRVLAWGLMPLGAALAGPVAGASSLQTVLLGAAVIVATTAVVLGGPLLRTGGPGQAARGSGI</sequence>
<dbReference type="PANTHER" id="PTHR23513">
    <property type="entry name" value="INTEGRAL MEMBRANE EFFLUX PROTEIN-RELATED"/>
    <property type="match status" value="1"/>
</dbReference>
<evidence type="ECO:0000259" key="7">
    <source>
        <dbReference type="PROSITE" id="PS50850"/>
    </source>
</evidence>
<feature type="transmembrane region" description="Helical" evidence="6">
    <location>
        <begin position="52"/>
        <end position="76"/>
    </location>
</feature>
<dbReference type="InterPro" id="IPR020846">
    <property type="entry name" value="MFS_dom"/>
</dbReference>
<dbReference type="InterPro" id="IPR036259">
    <property type="entry name" value="MFS_trans_sf"/>
</dbReference>
<feature type="transmembrane region" description="Helical" evidence="6">
    <location>
        <begin position="267"/>
        <end position="287"/>
    </location>
</feature>
<dbReference type="SUPFAM" id="SSF103473">
    <property type="entry name" value="MFS general substrate transporter"/>
    <property type="match status" value="1"/>
</dbReference>
<keyword evidence="2" id="KW-1003">Cell membrane</keyword>
<dbReference type="InterPro" id="IPR011701">
    <property type="entry name" value="MFS"/>
</dbReference>
<comment type="subcellular location">
    <subcellularLocation>
        <location evidence="1">Cell membrane</location>
        <topology evidence="1">Multi-pass membrane protein</topology>
    </subcellularLocation>
</comment>
<proteinExistence type="predicted"/>
<evidence type="ECO:0000256" key="1">
    <source>
        <dbReference type="ARBA" id="ARBA00004651"/>
    </source>
</evidence>
<dbReference type="CDD" id="cd06173">
    <property type="entry name" value="MFS_MefA_like"/>
    <property type="match status" value="1"/>
</dbReference>